<feature type="region of interest" description="Disordered" evidence="1">
    <location>
        <begin position="27"/>
        <end position="187"/>
    </location>
</feature>
<feature type="compositionally biased region" description="Basic and acidic residues" evidence="1">
    <location>
        <begin position="392"/>
        <end position="407"/>
    </location>
</feature>
<feature type="region of interest" description="Disordered" evidence="1">
    <location>
        <begin position="304"/>
        <end position="325"/>
    </location>
</feature>
<keyword evidence="3" id="KW-1185">Reference proteome</keyword>
<feature type="region of interest" description="Disordered" evidence="1">
    <location>
        <begin position="387"/>
        <end position="424"/>
    </location>
</feature>
<feature type="compositionally biased region" description="Low complexity" evidence="1">
    <location>
        <begin position="59"/>
        <end position="127"/>
    </location>
</feature>
<feature type="compositionally biased region" description="Basic and acidic residues" evidence="1">
    <location>
        <begin position="35"/>
        <end position="48"/>
    </location>
</feature>
<name>A0A4R6JXS9_9ACTN</name>
<gene>
    <name evidence="2" type="ORF">C8E87_4431</name>
</gene>
<evidence type="ECO:0000313" key="3">
    <source>
        <dbReference type="Proteomes" id="UP000294901"/>
    </source>
</evidence>
<proteinExistence type="predicted"/>
<accession>A0A4R6JXS9</accession>
<comment type="caution">
    <text evidence="2">The sequence shown here is derived from an EMBL/GenBank/DDBJ whole genome shotgun (WGS) entry which is preliminary data.</text>
</comment>
<evidence type="ECO:0000313" key="2">
    <source>
        <dbReference type="EMBL" id="TDO40712.1"/>
    </source>
</evidence>
<reference evidence="2 3" key="1">
    <citation type="submission" date="2019-03" db="EMBL/GenBank/DDBJ databases">
        <title>Sequencing the genomes of 1000 actinobacteria strains.</title>
        <authorList>
            <person name="Klenk H.-P."/>
        </authorList>
    </citation>
    <scope>NUCLEOTIDE SEQUENCE [LARGE SCALE GENOMIC DNA]</scope>
    <source>
        <strain evidence="2 3">DSM 43805</strain>
    </source>
</reference>
<evidence type="ECO:0000256" key="1">
    <source>
        <dbReference type="SAM" id="MobiDB-lite"/>
    </source>
</evidence>
<sequence>MLHRIVRTKPCRYDSPAALRRLRLDRAAGRAAVKPRNEVRQHPRDGPSRRPFFRSSGEPVTAPAARPTPTKRASATTSPSLHRTIASRLAPRASRLAPRASRLAPRASRLAPRASRLAPRASRLAPRAPRPAPAPRAPRPAPRAPRPAPRAPRPAPRAPRPAPRAPRPAPRAPRPAPRAPRPAPRGSREGLLRRCICLFAWPVAEDGIRQPPRGPLSQRRAVVAGPLSGDRFLMVRPRLAVAFPAVGIIRNNRRLTRPADEAFEEIRRHRMPGGDQITERVIHLSRQVHRQDRRKPAVLLKQQFPGGCTRPRRPADHAVPPGSSIQMPWRRRPLGLCLHGRRGGLRDSPRVPCLRESCCWSCPRGRARIVGVVGPVALRVGRCGRVRRSSVRGHDGSPKCPTSDRRPAGGRPRKVSPVAVRVAG</sequence>
<dbReference type="AlphaFoldDB" id="A0A4R6JXS9"/>
<dbReference type="PRINTS" id="PR01217">
    <property type="entry name" value="PRICHEXTENSN"/>
</dbReference>
<dbReference type="Proteomes" id="UP000294901">
    <property type="component" value="Unassembled WGS sequence"/>
</dbReference>
<protein>
    <submittedName>
        <fullName evidence="2">Uncharacterized protein</fullName>
    </submittedName>
</protein>
<feature type="compositionally biased region" description="Pro residues" evidence="1">
    <location>
        <begin position="128"/>
        <end position="183"/>
    </location>
</feature>
<dbReference type="EMBL" id="SNWR01000001">
    <property type="protein sequence ID" value="TDO40712.1"/>
    <property type="molecule type" value="Genomic_DNA"/>
</dbReference>
<organism evidence="2 3">
    <name type="scientific">Paractinoplanes brasiliensis</name>
    <dbReference type="NCBI Taxonomy" id="52695"/>
    <lineage>
        <taxon>Bacteria</taxon>
        <taxon>Bacillati</taxon>
        <taxon>Actinomycetota</taxon>
        <taxon>Actinomycetes</taxon>
        <taxon>Micromonosporales</taxon>
        <taxon>Micromonosporaceae</taxon>
        <taxon>Paractinoplanes</taxon>
    </lineage>
</organism>